<proteinExistence type="predicted"/>
<feature type="region of interest" description="Disordered" evidence="1">
    <location>
        <begin position="1"/>
        <end position="20"/>
    </location>
</feature>
<name>A0A4Y2SKF3_ARAVE</name>
<dbReference type="EMBL" id="BGPR01022203">
    <property type="protein sequence ID" value="GBN88273.1"/>
    <property type="molecule type" value="Genomic_DNA"/>
</dbReference>
<comment type="caution">
    <text evidence="2">The sequence shown here is derived from an EMBL/GenBank/DDBJ whole genome shotgun (WGS) entry which is preliminary data.</text>
</comment>
<evidence type="ECO:0000256" key="1">
    <source>
        <dbReference type="SAM" id="MobiDB-lite"/>
    </source>
</evidence>
<protein>
    <submittedName>
        <fullName evidence="2">Uncharacterized protein</fullName>
    </submittedName>
</protein>
<organism evidence="2 3">
    <name type="scientific">Araneus ventricosus</name>
    <name type="common">Orbweaver spider</name>
    <name type="synonym">Epeira ventricosa</name>
    <dbReference type="NCBI Taxonomy" id="182803"/>
    <lineage>
        <taxon>Eukaryota</taxon>
        <taxon>Metazoa</taxon>
        <taxon>Ecdysozoa</taxon>
        <taxon>Arthropoda</taxon>
        <taxon>Chelicerata</taxon>
        <taxon>Arachnida</taxon>
        <taxon>Araneae</taxon>
        <taxon>Araneomorphae</taxon>
        <taxon>Entelegynae</taxon>
        <taxon>Araneoidea</taxon>
        <taxon>Araneidae</taxon>
        <taxon>Araneus</taxon>
    </lineage>
</organism>
<keyword evidence="3" id="KW-1185">Reference proteome</keyword>
<accession>A0A4Y2SKF3</accession>
<gene>
    <name evidence="2" type="ORF">AVEN_206307_1</name>
</gene>
<sequence length="119" mass="13229">MTRATLELEPHLQISAPHQPSRPSLWTLNPMGESVDVGCGHHTSGRTFDPLLMIQRANRPNTRRIISGIGFETWNPPAWQSLGFTTAESRIGDPIPLKLDRYIGLVHAKSFTGNFLPMA</sequence>
<dbReference type="Proteomes" id="UP000499080">
    <property type="component" value="Unassembled WGS sequence"/>
</dbReference>
<reference evidence="2 3" key="1">
    <citation type="journal article" date="2019" name="Sci. Rep.">
        <title>Orb-weaving spider Araneus ventricosus genome elucidates the spidroin gene catalogue.</title>
        <authorList>
            <person name="Kono N."/>
            <person name="Nakamura H."/>
            <person name="Ohtoshi R."/>
            <person name="Moran D.A.P."/>
            <person name="Shinohara A."/>
            <person name="Yoshida Y."/>
            <person name="Fujiwara M."/>
            <person name="Mori M."/>
            <person name="Tomita M."/>
            <person name="Arakawa K."/>
        </authorList>
    </citation>
    <scope>NUCLEOTIDE SEQUENCE [LARGE SCALE GENOMIC DNA]</scope>
</reference>
<evidence type="ECO:0000313" key="2">
    <source>
        <dbReference type="EMBL" id="GBN88273.1"/>
    </source>
</evidence>
<feature type="compositionally biased region" description="Basic and acidic residues" evidence="1">
    <location>
        <begin position="1"/>
        <end position="10"/>
    </location>
</feature>
<dbReference type="AlphaFoldDB" id="A0A4Y2SKF3"/>
<evidence type="ECO:0000313" key="3">
    <source>
        <dbReference type="Proteomes" id="UP000499080"/>
    </source>
</evidence>